<reference evidence="2 3" key="1">
    <citation type="submission" date="2019-08" db="EMBL/GenBank/DDBJ databases">
        <title>Seonamhaeicola sediminis sp. nov., isolated from marine sediment.</title>
        <authorList>
            <person name="Cao W.R."/>
        </authorList>
    </citation>
    <scope>NUCLEOTIDE SEQUENCE [LARGE SCALE GENOMIC DNA]</scope>
    <source>
        <strain evidence="2 3">1505</strain>
    </source>
</reference>
<keyword evidence="1" id="KW-1133">Transmembrane helix</keyword>
<protein>
    <submittedName>
        <fullName evidence="2">Uncharacterized protein</fullName>
    </submittedName>
</protein>
<keyword evidence="3" id="KW-1185">Reference proteome</keyword>
<name>A0A5C7GGA7_9FLAO</name>
<accession>A0A5C7GGA7</accession>
<evidence type="ECO:0000256" key="1">
    <source>
        <dbReference type="SAM" id="Phobius"/>
    </source>
</evidence>
<dbReference type="AlphaFoldDB" id="A0A5C7GGA7"/>
<sequence>MNKKTIKLSTHLNQQEIKTCFEKSIKDKFTSFDFLFRNEYQGKIDDTNFKFITKDAPPMEITGTFVDKQVEFTITWDSLKNSLKGYIYAFGYTIIAAIFLFIVTKYPNSFWVYFLGFISLIIPYLIYKYFLLFHYSEPKPKLVINHIKKIVKGSSFED</sequence>
<dbReference type="Proteomes" id="UP000321080">
    <property type="component" value="Unassembled WGS sequence"/>
</dbReference>
<dbReference type="EMBL" id="VRKQ01000010">
    <property type="protein sequence ID" value="TXG36780.1"/>
    <property type="molecule type" value="Genomic_DNA"/>
</dbReference>
<keyword evidence="1" id="KW-0472">Membrane</keyword>
<feature type="transmembrane region" description="Helical" evidence="1">
    <location>
        <begin position="110"/>
        <end position="131"/>
    </location>
</feature>
<organism evidence="2 3">
    <name type="scientific">Seonamhaeicola maritimus</name>
    <dbReference type="NCBI Taxonomy" id="2591822"/>
    <lineage>
        <taxon>Bacteria</taxon>
        <taxon>Pseudomonadati</taxon>
        <taxon>Bacteroidota</taxon>
        <taxon>Flavobacteriia</taxon>
        <taxon>Flavobacteriales</taxon>
        <taxon>Flavobacteriaceae</taxon>
    </lineage>
</organism>
<comment type="caution">
    <text evidence="2">The sequence shown here is derived from an EMBL/GenBank/DDBJ whole genome shotgun (WGS) entry which is preliminary data.</text>
</comment>
<feature type="transmembrane region" description="Helical" evidence="1">
    <location>
        <begin position="86"/>
        <end position="104"/>
    </location>
</feature>
<evidence type="ECO:0000313" key="3">
    <source>
        <dbReference type="Proteomes" id="UP000321080"/>
    </source>
</evidence>
<dbReference type="RefSeq" id="WP_147767705.1">
    <property type="nucleotide sequence ID" value="NZ_VRKQ01000010.1"/>
</dbReference>
<gene>
    <name evidence="2" type="ORF">FUA22_09385</name>
</gene>
<proteinExistence type="predicted"/>
<keyword evidence="1" id="KW-0812">Transmembrane</keyword>
<evidence type="ECO:0000313" key="2">
    <source>
        <dbReference type="EMBL" id="TXG36780.1"/>
    </source>
</evidence>